<feature type="coiled-coil region" evidence="4">
    <location>
        <begin position="194"/>
        <end position="221"/>
    </location>
</feature>
<evidence type="ECO:0000256" key="4">
    <source>
        <dbReference type="SAM" id="Coils"/>
    </source>
</evidence>
<evidence type="ECO:0000313" key="7">
    <source>
        <dbReference type="Proteomes" id="UP000295135"/>
    </source>
</evidence>
<sequence>MFGGFGKKREMQPAQDAKLLAEIRDLQQQIESLSREKSELAHALAEKDAKADFYQDLFSNLERFGESFRESQRTLAALAATMRSEKDNAAEAAGMSASTRSSVSTIAGNLQKLSTESHSSAERVGNLHQRAAQIDGIVNMIKEIADQTNLLALNAAIEAARAGEQGRGFAVVADEVRKLAERTSKSTSEISGLVSAIQSETRDASRAMEELSAEAEDFSQKGTVATNGMQSMLDLAVRMEGAIAASSLRSFVELAKVDHLIYKFEIYRVLFGHSAKQAGDFANHTACRLGQWYYEGEGHACFSRLPGYREIEEPHVAVHAHGIEAVQHFRNGHFPAVLKAIEAMEAASMRVLHNLEQMAESGEVDPSILCVH</sequence>
<dbReference type="GO" id="GO:0007165">
    <property type="term" value="P:signal transduction"/>
    <property type="evidence" value="ECO:0007669"/>
    <property type="project" value="UniProtKB-KW"/>
</dbReference>
<dbReference type="EMBL" id="SLZY01000021">
    <property type="protein sequence ID" value="TCS69240.1"/>
    <property type="molecule type" value="Genomic_DNA"/>
</dbReference>
<gene>
    <name evidence="6" type="ORF">EDC61_12132</name>
</gene>
<reference evidence="6 7" key="1">
    <citation type="submission" date="2019-03" db="EMBL/GenBank/DDBJ databases">
        <title>Genomic Encyclopedia of Type Strains, Phase IV (KMG-IV): sequencing the most valuable type-strain genomes for metagenomic binning, comparative biology and taxonomic classification.</title>
        <authorList>
            <person name="Goeker M."/>
        </authorList>
    </citation>
    <scope>NUCLEOTIDE SEQUENCE [LARGE SCALE GENOMIC DNA]</scope>
    <source>
        <strain evidence="6 7">DSM 103923</strain>
    </source>
</reference>
<keyword evidence="6" id="KW-0675">Receptor</keyword>
<feature type="domain" description="Methyl-accepting transducer" evidence="5">
    <location>
        <begin position="59"/>
        <end position="253"/>
    </location>
</feature>
<dbReference type="Gene3D" id="1.20.120.30">
    <property type="entry name" value="Aspartate receptor, ligand-binding domain"/>
    <property type="match status" value="1"/>
</dbReference>
<evidence type="ECO:0000259" key="5">
    <source>
        <dbReference type="PROSITE" id="PS50111"/>
    </source>
</evidence>
<dbReference type="PROSITE" id="PS50111">
    <property type="entry name" value="CHEMOTAXIS_TRANSDUC_2"/>
    <property type="match status" value="1"/>
</dbReference>
<feature type="coiled-coil region" evidence="4">
    <location>
        <begin position="16"/>
        <end position="50"/>
    </location>
</feature>
<evidence type="ECO:0000256" key="3">
    <source>
        <dbReference type="PROSITE-ProRule" id="PRU00284"/>
    </source>
</evidence>
<proteinExistence type="inferred from homology"/>
<dbReference type="PANTHER" id="PTHR32089:SF112">
    <property type="entry name" value="LYSOZYME-LIKE PROTEIN-RELATED"/>
    <property type="match status" value="1"/>
</dbReference>
<dbReference type="PANTHER" id="PTHR32089">
    <property type="entry name" value="METHYL-ACCEPTING CHEMOTAXIS PROTEIN MCPB"/>
    <property type="match status" value="1"/>
</dbReference>
<comment type="caution">
    <text evidence="6">The sequence shown here is derived from an EMBL/GenBank/DDBJ whole genome shotgun (WGS) entry which is preliminary data.</text>
</comment>
<keyword evidence="4" id="KW-0175">Coiled coil</keyword>
<dbReference type="SUPFAM" id="SSF58104">
    <property type="entry name" value="Methyl-accepting chemotaxis protein (MCP) signaling domain"/>
    <property type="match status" value="1"/>
</dbReference>
<dbReference type="InterPro" id="IPR004089">
    <property type="entry name" value="MCPsignal_dom"/>
</dbReference>
<dbReference type="Gene3D" id="6.10.250.3200">
    <property type="match status" value="1"/>
</dbReference>
<dbReference type="AlphaFoldDB" id="A0A4R3JQN8"/>
<dbReference type="GO" id="GO:0004888">
    <property type="term" value="F:transmembrane signaling receptor activity"/>
    <property type="evidence" value="ECO:0007669"/>
    <property type="project" value="InterPro"/>
</dbReference>
<protein>
    <submittedName>
        <fullName evidence="6">Chemoreceptor zinc-binding protein</fullName>
    </submittedName>
</protein>
<dbReference type="PRINTS" id="PR00260">
    <property type="entry name" value="CHEMTRNSDUCR"/>
</dbReference>
<organism evidence="6 7">
    <name type="scientific">Sulfuritortus calidifontis</name>
    <dbReference type="NCBI Taxonomy" id="1914471"/>
    <lineage>
        <taxon>Bacteria</taxon>
        <taxon>Pseudomonadati</taxon>
        <taxon>Pseudomonadota</taxon>
        <taxon>Betaproteobacteria</taxon>
        <taxon>Nitrosomonadales</taxon>
        <taxon>Thiobacillaceae</taxon>
        <taxon>Sulfuritortus</taxon>
    </lineage>
</organism>
<dbReference type="InterPro" id="IPR025991">
    <property type="entry name" value="Chemoreceptor_zinc-bind_dom"/>
</dbReference>
<dbReference type="GO" id="GO:0006935">
    <property type="term" value="P:chemotaxis"/>
    <property type="evidence" value="ECO:0007669"/>
    <property type="project" value="InterPro"/>
</dbReference>
<accession>A0A4R3JQN8</accession>
<name>A0A4R3JQN8_9PROT</name>
<evidence type="ECO:0000256" key="2">
    <source>
        <dbReference type="ARBA" id="ARBA00029447"/>
    </source>
</evidence>
<keyword evidence="7" id="KW-1185">Reference proteome</keyword>
<dbReference type="SMART" id="SM00283">
    <property type="entry name" value="MA"/>
    <property type="match status" value="1"/>
</dbReference>
<dbReference type="GO" id="GO:0016020">
    <property type="term" value="C:membrane"/>
    <property type="evidence" value="ECO:0007669"/>
    <property type="project" value="InterPro"/>
</dbReference>
<keyword evidence="1 3" id="KW-0807">Transducer</keyword>
<evidence type="ECO:0000313" key="6">
    <source>
        <dbReference type="EMBL" id="TCS69240.1"/>
    </source>
</evidence>
<dbReference type="Proteomes" id="UP000295135">
    <property type="component" value="Unassembled WGS sequence"/>
</dbReference>
<dbReference type="InterPro" id="IPR004090">
    <property type="entry name" value="Chemotax_Me-accpt_rcpt"/>
</dbReference>
<evidence type="ECO:0000256" key="1">
    <source>
        <dbReference type="ARBA" id="ARBA00023224"/>
    </source>
</evidence>
<comment type="similarity">
    <text evidence="2">Belongs to the methyl-accepting chemotaxis (MCP) protein family.</text>
</comment>
<dbReference type="Pfam" id="PF13682">
    <property type="entry name" value="CZB"/>
    <property type="match status" value="1"/>
</dbReference>
<dbReference type="Pfam" id="PF00015">
    <property type="entry name" value="MCPsignal"/>
    <property type="match status" value="1"/>
</dbReference>